<comment type="caution">
    <text evidence="3">The sequence shown here is derived from an EMBL/GenBank/DDBJ whole genome shotgun (WGS) entry which is preliminary data.</text>
</comment>
<reference evidence="3 4" key="1">
    <citation type="journal article" date="2019" name="Int. J. Syst. Evol. Microbiol.">
        <title>The Global Catalogue of Microorganisms (GCM) 10K type strain sequencing project: providing services to taxonomists for standard genome sequencing and annotation.</title>
        <authorList>
            <consortium name="The Broad Institute Genomics Platform"/>
            <consortium name="The Broad Institute Genome Sequencing Center for Infectious Disease"/>
            <person name="Wu L."/>
            <person name="Ma J."/>
        </authorList>
    </citation>
    <scope>NUCLEOTIDE SEQUENCE [LARGE SCALE GENOMIC DNA]</scope>
    <source>
        <strain evidence="3 4">JCM 4542</strain>
    </source>
</reference>
<gene>
    <name evidence="3" type="ORF">GCM10010315_15340</name>
</gene>
<dbReference type="SMART" id="SM00470">
    <property type="entry name" value="ParB"/>
    <property type="match status" value="1"/>
</dbReference>
<name>A0ABN3TP63_9ACTN</name>
<dbReference type="EMBL" id="BAAASL010000005">
    <property type="protein sequence ID" value="GAA2712208.1"/>
    <property type="molecule type" value="Genomic_DNA"/>
</dbReference>
<evidence type="ECO:0000256" key="1">
    <source>
        <dbReference type="SAM" id="MobiDB-lite"/>
    </source>
</evidence>
<evidence type="ECO:0000313" key="3">
    <source>
        <dbReference type="EMBL" id="GAA2712208.1"/>
    </source>
</evidence>
<evidence type="ECO:0000313" key="4">
    <source>
        <dbReference type="Proteomes" id="UP001500886"/>
    </source>
</evidence>
<dbReference type="InterPro" id="IPR036086">
    <property type="entry name" value="ParB/Sulfiredoxin_sf"/>
</dbReference>
<dbReference type="RefSeq" id="WP_344434055.1">
    <property type="nucleotide sequence ID" value="NZ_BAAASL010000005.1"/>
</dbReference>
<feature type="region of interest" description="Disordered" evidence="1">
    <location>
        <begin position="227"/>
        <end position="257"/>
    </location>
</feature>
<organism evidence="3 4">
    <name type="scientific">Streptomyces luteosporeus</name>
    <dbReference type="NCBI Taxonomy" id="173856"/>
    <lineage>
        <taxon>Bacteria</taxon>
        <taxon>Bacillati</taxon>
        <taxon>Actinomycetota</taxon>
        <taxon>Actinomycetes</taxon>
        <taxon>Kitasatosporales</taxon>
        <taxon>Streptomycetaceae</taxon>
        <taxon>Streptomyces</taxon>
    </lineage>
</organism>
<feature type="region of interest" description="Disordered" evidence="1">
    <location>
        <begin position="1"/>
        <end position="27"/>
    </location>
</feature>
<proteinExistence type="predicted"/>
<dbReference type="InterPro" id="IPR003115">
    <property type="entry name" value="ParB_N"/>
</dbReference>
<feature type="domain" description="ParB-like N-terminal" evidence="2">
    <location>
        <begin position="32"/>
        <end position="116"/>
    </location>
</feature>
<evidence type="ECO:0000259" key="2">
    <source>
        <dbReference type="SMART" id="SM00470"/>
    </source>
</evidence>
<accession>A0ABN3TP63</accession>
<dbReference type="Proteomes" id="UP001500886">
    <property type="component" value="Unassembled WGS sequence"/>
</dbReference>
<sequence length="343" mass="36928">MIKNLEMGRSLRPEGPTGSEQRPLTHSAHLVERVPVDALKLADSPRTAGEDAEHVRTLAEMDVDLPPLVVHRSTLNVIDGAHRLRAAVLRGDDFVDVCFFEGSTADAFVLAVELNGTHGLPLSLADRKAAAERIIASHGQWSDRRIAKVVGLAANTVGAIRRCSTAHDEQLNTTVGQDGRIRPRNSAEGRRRAEAYLKEHPGASLREIAKAAGISPGTAGDVRRRIHRTGAHDGPPPDALPTAQAAPGKAAPLRRTGHRAPKRISADVLTSLTKDPSLRFTAAGKILLRSLRICAVDAEQWARIVDAVPTHRQETIASLARECAVMWQNLADRLAERVGATAP</sequence>
<keyword evidence="4" id="KW-1185">Reference proteome</keyword>
<protein>
    <submittedName>
        <fullName evidence="3">ParB N-terminal domain-containing protein</fullName>
    </submittedName>
</protein>
<dbReference type="SUPFAM" id="SSF110849">
    <property type="entry name" value="ParB/Sulfiredoxin"/>
    <property type="match status" value="1"/>
</dbReference>